<proteinExistence type="predicted"/>
<dbReference type="EMBL" id="BEGY01000280">
    <property type="protein sequence ID" value="GAX86352.1"/>
    <property type="molecule type" value="Genomic_DNA"/>
</dbReference>
<gene>
    <name evidence="1" type="ORF">CEUSTIGMA_g13764.t1</name>
</gene>
<comment type="caution">
    <text evidence="1">The sequence shown here is derived from an EMBL/GenBank/DDBJ whole genome shotgun (WGS) entry which is preliminary data.</text>
</comment>
<evidence type="ECO:0000313" key="2">
    <source>
        <dbReference type="Proteomes" id="UP000232323"/>
    </source>
</evidence>
<organism evidence="1 2">
    <name type="scientific">Chlamydomonas eustigma</name>
    <dbReference type="NCBI Taxonomy" id="1157962"/>
    <lineage>
        <taxon>Eukaryota</taxon>
        <taxon>Viridiplantae</taxon>
        <taxon>Chlorophyta</taxon>
        <taxon>core chlorophytes</taxon>
        <taxon>Chlorophyceae</taxon>
        <taxon>CS clade</taxon>
        <taxon>Chlamydomonadales</taxon>
        <taxon>Chlamydomonadaceae</taxon>
        <taxon>Chlamydomonas</taxon>
    </lineage>
</organism>
<dbReference type="Proteomes" id="UP000232323">
    <property type="component" value="Unassembled WGS sequence"/>
</dbReference>
<sequence length="212" mass="23155">MDGTVLTSSSAGFELYKDIVKKTQASLKEIDEKRGRGILMNYAESCTIDSKSGKKRSDITHIPNAVDEGILRDCVRVCEEALKRTGGNSEMSSSSGADVGKGAAARKLSQYDRKINLEAKAAKKAKVDSKKEDMKILKDALEERSLGQAAAEQAAQQRRHEELMEAEKKRHEDIMAMRNYGLLGVMKTMVDVLLKSPTGPNGGTSNNELHAP</sequence>
<keyword evidence="2" id="KW-1185">Reference proteome</keyword>
<protein>
    <recommendedName>
        <fullName evidence="3">No apical meristem-associated C-terminal domain-containing protein</fullName>
    </recommendedName>
</protein>
<evidence type="ECO:0000313" key="1">
    <source>
        <dbReference type="EMBL" id="GAX86352.1"/>
    </source>
</evidence>
<name>A0A250XTU5_9CHLO</name>
<dbReference type="AlphaFoldDB" id="A0A250XTU5"/>
<evidence type="ECO:0008006" key="3">
    <source>
        <dbReference type="Google" id="ProtNLM"/>
    </source>
</evidence>
<accession>A0A250XTU5</accession>
<reference evidence="1 2" key="1">
    <citation type="submission" date="2017-08" db="EMBL/GenBank/DDBJ databases">
        <title>Acidophilic green algal genome provides insights into adaptation to an acidic environment.</title>
        <authorList>
            <person name="Hirooka S."/>
            <person name="Hirose Y."/>
            <person name="Kanesaki Y."/>
            <person name="Higuchi S."/>
            <person name="Fujiwara T."/>
            <person name="Onuma R."/>
            <person name="Era A."/>
            <person name="Ohbayashi R."/>
            <person name="Uzuka A."/>
            <person name="Nozaki H."/>
            <person name="Yoshikawa H."/>
            <person name="Miyagishima S.Y."/>
        </authorList>
    </citation>
    <scope>NUCLEOTIDE SEQUENCE [LARGE SCALE GENOMIC DNA]</scope>
    <source>
        <strain evidence="1 2">NIES-2499</strain>
    </source>
</reference>